<dbReference type="InterPro" id="IPR015943">
    <property type="entry name" value="WD40/YVTN_repeat-like_dom_sf"/>
</dbReference>
<dbReference type="Pfam" id="PF00400">
    <property type="entry name" value="WD40"/>
    <property type="match status" value="10"/>
</dbReference>
<dbReference type="SMART" id="SM00320">
    <property type="entry name" value="WD40"/>
    <property type="match status" value="12"/>
</dbReference>
<dbReference type="PROSITE" id="PS50294">
    <property type="entry name" value="WD_REPEATS_REGION"/>
    <property type="match status" value="8"/>
</dbReference>
<dbReference type="PROSITE" id="PS50837">
    <property type="entry name" value="NACHT"/>
    <property type="match status" value="1"/>
</dbReference>
<protein>
    <submittedName>
        <fullName evidence="5">WD repeat-containing protein</fullName>
    </submittedName>
</protein>
<dbReference type="Proteomes" id="UP000238348">
    <property type="component" value="Chromosome"/>
</dbReference>
<dbReference type="OrthoDB" id="9765809at2"/>
<dbReference type="RefSeq" id="WP_104984213.1">
    <property type="nucleotide sequence ID" value="NZ_CP012673.1"/>
</dbReference>
<dbReference type="SUPFAM" id="SSF50978">
    <property type="entry name" value="WD40 repeat-like"/>
    <property type="match status" value="2"/>
</dbReference>
<dbReference type="Gene3D" id="2.130.10.10">
    <property type="entry name" value="YVTN repeat-like/Quinoprotein amine dehydrogenase"/>
    <property type="match status" value="5"/>
</dbReference>
<dbReference type="InterPro" id="IPR019775">
    <property type="entry name" value="WD40_repeat_CS"/>
</dbReference>
<dbReference type="InterPro" id="IPR020472">
    <property type="entry name" value="WD40_PAC1"/>
</dbReference>
<dbReference type="PANTHER" id="PTHR19848:SF8">
    <property type="entry name" value="F-BOX AND WD REPEAT DOMAIN CONTAINING 7"/>
    <property type="match status" value="1"/>
</dbReference>
<name>A0A2L0F322_SORCE</name>
<dbReference type="PANTHER" id="PTHR19848">
    <property type="entry name" value="WD40 REPEAT PROTEIN"/>
    <property type="match status" value="1"/>
</dbReference>
<dbReference type="InterPro" id="IPR001680">
    <property type="entry name" value="WD40_rpt"/>
</dbReference>
<gene>
    <name evidence="5" type="ORF">SOCE26_074010</name>
</gene>
<dbReference type="Gene3D" id="3.40.50.300">
    <property type="entry name" value="P-loop containing nucleotide triphosphate hydrolases"/>
    <property type="match status" value="1"/>
</dbReference>
<evidence type="ECO:0000256" key="3">
    <source>
        <dbReference type="PROSITE-ProRule" id="PRU00221"/>
    </source>
</evidence>
<feature type="repeat" description="WD" evidence="3">
    <location>
        <begin position="864"/>
        <end position="905"/>
    </location>
</feature>
<feature type="repeat" description="WD" evidence="3">
    <location>
        <begin position="1034"/>
        <end position="1075"/>
    </location>
</feature>
<organism evidence="5 6">
    <name type="scientific">Sorangium cellulosum</name>
    <name type="common">Polyangium cellulosum</name>
    <dbReference type="NCBI Taxonomy" id="56"/>
    <lineage>
        <taxon>Bacteria</taxon>
        <taxon>Pseudomonadati</taxon>
        <taxon>Myxococcota</taxon>
        <taxon>Polyangia</taxon>
        <taxon>Polyangiales</taxon>
        <taxon>Polyangiaceae</taxon>
        <taxon>Sorangium</taxon>
    </lineage>
</organism>
<feature type="repeat" description="WD" evidence="3">
    <location>
        <begin position="780"/>
        <end position="813"/>
    </location>
</feature>
<dbReference type="InterPro" id="IPR036322">
    <property type="entry name" value="WD40_repeat_dom_sf"/>
</dbReference>
<dbReference type="InterPro" id="IPR045430">
    <property type="entry name" value="EAD1"/>
</dbReference>
<feature type="domain" description="NACHT" evidence="4">
    <location>
        <begin position="42"/>
        <end position="172"/>
    </location>
</feature>
<reference evidence="5 6" key="1">
    <citation type="submission" date="2015-09" db="EMBL/GenBank/DDBJ databases">
        <title>Sorangium comparison.</title>
        <authorList>
            <person name="Zaburannyi N."/>
            <person name="Bunk B."/>
            <person name="Overmann J."/>
            <person name="Mueller R."/>
        </authorList>
    </citation>
    <scope>NUCLEOTIDE SEQUENCE [LARGE SCALE GENOMIC DNA]</scope>
    <source>
        <strain evidence="5 6">So ce26</strain>
    </source>
</reference>
<dbReference type="SUPFAM" id="SSF52540">
    <property type="entry name" value="P-loop containing nucleoside triphosphate hydrolases"/>
    <property type="match status" value="1"/>
</dbReference>
<feature type="repeat" description="WD" evidence="3">
    <location>
        <begin position="822"/>
        <end position="863"/>
    </location>
</feature>
<feature type="repeat" description="WD" evidence="3">
    <location>
        <begin position="738"/>
        <end position="779"/>
    </location>
</feature>
<feature type="repeat" description="WD" evidence="3">
    <location>
        <begin position="517"/>
        <end position="558"/>
    </location>
</feature>
<evidence type="ECO:0000259" key="4">
    <source>
        <dbReference type="PROSITE" id="PS50837"/>
    </source>
</evidence>
<evidence type="ECO:0000313" key="5">
    <source>
        <dbReference type="EMBL" id="AUX45901.1"/>
    </source>
</evidence>
<dbReference type="InterPro" id="IPR027417">
    <property type="entry name" value="P-loop_NTPase"/>
</dbReference>
<dbReference type="InterPro" id="IPR007111">
    <property type="entry name" value="NACHT_NTPase"/>
</dbReference>
<keyword evidence="1 3" id="KW-0853">WD repeat</keyword>
<evidence type="ECO:0000256" key="2">
    <source>
        <dbReference type="ARBA" id="ARBA00022737"/>
    </source>
</evidence>
<dbReference type="Pfam" id="PF13191">
    <property type="entry name" value="AAA_16"/>
    <property type="match status" value="1"/>
</dbReference>
<dbReference type="CDD" id="cd00882">
    <property type="entry name" value="Ras_like_GTPase"/>
    <property type="match status" value="1"/>
</dbReference>
<feature type="repeat" description="WD" evidence="3">
    <location>
        <begin position="696"/>
        <end position="737"/>
    </location>
</feature>
<feature type="repeat" description="WD" evidence="3">
    <location>
        <begin position="601"/>
        <end position="642"/>
    </location>
</feature>
<evidence type="ECO:0000313" key="6">
    <source>
        <dbReference type="Proteomes" id="UP000238348"/>
    </source>
</evidence>
<dbReference type="PROSITE" id="PS00678">
    <property type="entry name" value="WD_REPEATS_1"/>
    <property type="match status" value="5"/>
</dbReference>
<feature type="repeat" description="WD" evidence="3">
    <location>
        <begin position="559"/>
        <end position="600"/>
    </location>
</feature>
<dbReference type="Pfam" id="PF19955">
    <property type="entry name" value="EAD1"/>
    <property type="match status" value="1"/>
</dbReference>
<feature type="repeat" description="WD" evidence="3">
    <location>
        <begin position="950"/>
        <end position="991"/>
    </location>
</feature>
<feature type="repeat" description="WD" evidence="3">
    <location>
        <begin position="643"/>
        <end position="683"/>
    </location>
</feature>
<dbReference type="CDD" id="cd00200">
    <property type="entry name" value="WD40"/>
    <property type="match status" value="2"/>
</dbReference>
<evidence type="ECO:0000256" key="1">
    <source>
        <dbReference type="ARBA" id="ARBA00022574"/>
    </source>
</evidence>
<sequence>MSGAIIDFEEERSRHEQLFGREDVLETLLGWLIGEQALLPGGWVFLLGSPGVGKSAIVNRLLDLLPPDTPHHFIRRHTDDWDRPEALVNNLVARVERLFAEPANADLPLEARLGELLRRVSKRKLIPNGRRLVLVIDGLDEAASDNAGRNLLPRFLPRVVPSGVAILCASRPMYPHADWIAGFDGVHSILDLDEGEWAASNETACRTYCVQRLRRLSPPLNNADIETVVRNAQGNMVYARWICEWLAGQPPARRTTTNIFQGLSGLIRQIVSELRGLDGARRALILQGLGLTCATREALPAYVFNELLGGGPTASEGDEFLRATFHLLRNEPAQWHKGQKGYRLYHEHVREVLIEMLGDRAMRDHHFQILRTIAVWPPDEQDQSRRRYALRHAVAHLIEAGDVSGAQRLCADIRYLDAKCRELDVHSIERDLEAVIGASEGEAAFELTALLAAVRAEASRLSAHRSHGLLPSLLYNRLRCGGWLAERIERMLCFGGDLPPLRLLHGVRLGPTPLRTFCDHTKPVVACVVSRDGRYALSASADRTLRFWALLSGEVLATMRGHEDELTDCALTPDGRTAVSTSIDMTARLWDVATGECIGVLLNSDRGATACAISPDGPLLVVGSDDGLLTLWDLSSRQRVAVLAGHSDYVTACLMTRAGQLVSASRDRTVRVWDLASRTCVYVLSSEDDTCLPAPRGSEQGWITALALLPGGEQILAAAGDGALSRWDLASGERLQCIGAGQGRVDALAILPWGSHLLCGMADGAIAVWDLAVERCVLRLAAHANAVSACASTPDGRRIVSASHDRSARLWELGGPESLVFQDGHTAPVTAIATTADRRLVVSASEDRLLKIWDTATGACRIILEGHAAVVTACAISGDSRRVLAGALDGSVLLFHLDHDRGQARVEIATGHRTHVSGCALLPDGRMVTASKDGSLWIRGPGTLDNAVELGTHDGPIAGVAITPDGSRLLSISRDGTAKLWDLTAGRRAPTRVRLAGELLACSLTPDGGRAVLAFADGQIELRELHGWKCVRRIPAHEQRIFGCAVSPDGARVISASEDGTVRAFSLETGRHLSTLIGTSWFRCVAAAPALICAGDQEGNVWMIVDGFATPGARSRDQGARRQGAPSAEAIALVRDRLAWLFDSEAAARLVVKDARLDERRINLIGSALERWGRILDEAIKQGRLIDVVRCALGRYPHDDVLLELAEKLGISGH</sequence>
<dbReference type="EMBL" id="CP012673">
    <property type="protein sequence ID" value="AUX45901.1"/>
    <property type="molecule type" value="Genomic_DNA"/>
</dbReference>
<proteinExistence type="predicted"/>
<dbReference type="PRINTS" id="PR00320">
    <property type="entry name" value="GPROTEINBRPT"/>
</dbReference>
<keyword evidence="2" id="KW-0677">Repeat</keyword>
<dbReference type="PROSITE" id="PS50082">
    <property type="entry name" value="WD_REPEATS_2"/>
    <property type="match status" value="11"/>
</dbReference>
<dbReference type="AlphaFoldDB" id="A0A2L0F322"/>
<dbReference type="InterPro" id="IPR041664">
    <property type="entry name" value="AAA_16"/>
</dbReference>
<accession>A0A2L0F322</accession>